<dbReference type="Gene3D" id="1.25.40.80">
    <property type="match status" value="1"/>
</dbReference>
<dbReference type="KEGG" id="mad:HP15_p187g19"/>
<reference evidence="6 7" key="1">
    <citation type="journal article" date="2010" name="Stand. Genomic Sci.">
        <title>Complete genome sequence of Marinobacter adhaerens type strain (HP15), a diatom-interacting marine microorganism.</title>
        <authorList>
            <person name="Gardes A."/>
            <person name="Kaeppel E."/>
            <person name="Shehzad A."/>
            <person name="Seebah S."/>
            <person name="Teeling H."/>
            <person name="Yarza P."/>
            <person name="Glockner F.O."/>
            <person name="Grossart H.P."/>
            <person name="Ullrich M.S."/>
        </authorList>
    </citation>
    <scope>NUCLEOTIDE SEQUENCE [LARGE SCALE GENOMIC DNA]</scope>
    <source>
        <strain evidence="7">DSM 23420 / HP15</strain>
        <plasmid evidence="7">Plasmid pHP-187</plasmid>
    </source>
</reference>
<dbReference type="PROSITE" id="PS51645">
    <property type="entry name" value="PHR_CRY_ALPHA_BETA"/>
    <property type="match status" value="1"/>
</dbReference>
<evidence type="ECO:0000256" key="3">
    <source>
        <dbReference type="ARBA" id="ARBA00022827"/>
    </source>
</evidence>
<evidence type="ECO:0000313" key="6">
    <source>
        <dbReference type="EMBL" id="ADQ00016.1"/>
    </source>
</evidence>
<accession>E4PRY1</accession>
<keyword evidence="2 4" id="KW-0285">Flavoprotein</keyword>
<dbReference type="GO" id="GO:0071949">
    <property type="term" value="F:FAD binding"/>
    <property type="evidence" value="ECO:0007669"/>
    <property type="project" value="TreeGrafter"/>
</dbReference>
<dbReference type="Proteomes" id="UP000007077">
    <property type="component" value="Plasmid pHP-187"/>
</dbReference>
<geneLocation type="plasmid" evidence="6 7">
    <name>pHP-187</name>
</geneLocation>
<name>E4PRY1_MARAH</name>
<evidence type="ECO:0000313" key="7">
    <source>
        <dbReference type="Proteomes" id="UP000007077"/>
    </source>
</evidence>
<dbReference type="InterPro" id="IPR002081">
    <property type="entry name" value="Cryptochrome/DNA_photolyase_1"/>
</dbReference>
<feature type="binding site" evidence="4">
    <location>
        <position position="279"/>
    </location>
    <ligand>
        <name>FAD</name>
        <dbReference type="ChEBI" id="CHEBI:57692"/>
    </ligand>
</feature>
<dbReference type="SUPFAM" id="SSF52425">
    <property type="entry name" value="Cryptochrome/photolyase, N-terminal domain"/>
    <property type="match status" value="1"/>
</dbReference>
<sequence length="505" mass="57351">MQVFLLKRNLRLQDSDPFYEAMRGYRRFGPVLPLYIHEPSIIRQPDICLQHQNFIFETLDELSQEIRSIGGKLLELVGEAVPTLDVIHQIAPIARICTHQETTQGVQYERDKAVRKWCSRNSVKLVEFQQDGVVRAGCRDQKKQTFPEYFADSVNRELKDPGGIDLGVRFASTPLPSAPRVTIPRAQGYDRPFRQRGGRSEAEKLFKDFFSVGSINSYPFKLSSPNTAWEGCSRISAYLSYGIVSDRAVMKAIDDVVSSGHSYMDAAAFEKLQGRARFYLDRLMWRRNYLQMFEDDPTLEHRHALSQFDGVRISDREDPLFKAWQSGRTGFPFIDACVRCLKETGWLNMRGRAAITSFATMNLWHDSLNVAAFLAGEFLDYMPGIHWPIIQVVSGTASPQNGIMVYCPMKQALDHDKDGVFIRKYVPELSDLQAPHIHDLSRTTNHLSDLARRSGFLPYPAPIVDHIATARVAKKRVSYLQKGKVEVLSQDHESSSTSSVQLGLL</sequence>
<dbReference type="Gene3D" id="3.40.50.620">
    <property type="entry name" value="HUPs"/>
    <property type="match status" value="1"/>
</dbReference>
<comment type="cofactor">
    <cofactor evidence="4">
        <name>FAD</name>
        <dbReference type="ChEBI" id="CHEBI:57692"/>
    </cofactor>
    <text evidence="4">Binds 1 FAD per subunit.</text>
</comment>
<dbReference type="InterPro" id="IPR036155">
    <property type="entry name" value="Crypto/Photolyase_N_sf"/>
</dbReference>
<dbReference type="Pfam" id="PF03441">
    <property type="entry name" value="FAD_binding_7"/>
    <property type="match status" value="1"/>
</dbReference>
<reference evidence="7" key="2">
    <citation type="submission" date="2010-02" db="EMBL/GenBank/DDBJ databases">
        <title>Complete genome sequence of Marinobacter adhaerens type strain (HP15).</title>
        <authorList>
            <person name="Gaerdes A.A.M."/>
            <person name="Kaeppel E."/>
            <person name="Shezad A."/>
            <person name="Seebah S."/>
            <person name="Teeling H."/>
            <person name="Yarza P."/>
            <person name="Gloeckner F.O."/>
            <person name="Ullrich M.S."/>
        </authorList>
    </citation>
    <scope>NUCLEOTIDE SEQUENCE [LARGE SCALE GENOMIC DNA]</scope>
    <source>
        <strain evidence="7">DSM 23420 / HP15</strain>
        <plasmid evidence="7">Plasmid pHP-187</plasmid>
    </source>
</reference>
<evidence type="ECO:0000256" key="1">
    <source>
        <dbReference type="ARBA" id="ARBA00001932"/>
    </source>
</evidence>
<dbReference type="Gene3D" id="1.10.579.10">
    <property type="entry name" value="DNA Cyclobutane Dipyrimidine Photolyase, subunit A, domain 3"/>
    <property type="match status" value="1"/>
</dbReference>
<dbReference type="Pfam" id="PF00875">
    <property type="entry name" value="DNA_photolyase"/>
    <property type="match status" value="1"/>
</dbReference>
<comment type="cofactor">
    <cofactor evidence="1">
        <name>(6R)-5,10-methylene-5,6,7,8-tetrahydrofolate</name>
        <dbReference type="ChEBI" id="CHEBI:15636"/>
    </cofactor>
</comment>
<dbReference type="PATRIC" id="fig|225937.3.peg.4258"/>
<evidence type="ECO:0000256" key="4">
    <source>
        <dbReference type="PIRSR" id="PIRSR602081-1"/>
    </source>
</evidence>
<keyword evidence="6" id="KW-0614">Plasmid</keyword>
<dbReference type="HOGENOM" id="CLU_010348_7_1_6"/>
<dbReference type="InterPro" id="IPR005101">
    <property type="entry name" value="Cryptochr/Photolyase_FAD-bd"/>
</dbReference>
<keyword evidence="6" id="KW-0456">Lyase</keyword>
<proteinExistence type="predicted"/>
<feature type="binding site" evidence="4">
    <location>
        <position position="218"/>
    </location>
    <ligand>
        <name>FAD</name>
        <dbReference type="ChEBI" id="CHEBI:57692"/>
    </ligand>
</feature>
<dbReference type="InterPro" id="IPR006050">
    <property type="entry name" value="DNA_photolyase_N"/>
</dbReference>
<gene>
    <name evidence="6" type="ordered locus">HP15_p187g19</name>
</gene>
<dbReference type="InterPro" id="IPR014729">
    <property type="entry name" value="Rossmann-like_a/b/a_fold"/>
</dbReference>
<dbReference type="GO" id="GO:0003677">
    <property type="term" value="F:DNA binding"/>
    <property type="evidence" value="ECO:0007669"/>
    <property type="project" value="TreeGrafter"/>
</dbReference>
<feature type="domain" description="Photolyase/cryptochrome alpha/beta" evidence="5">
    <location>
        <begin position="1"/>
        <end position="133"/>
    </location>
</feature>
<dbReference type="InterPro" id="IPR036134">
    <property type="entry name" value="Crypto/Photolyase_FAD-like_sf"/>
</dbReference>
<evidence type="ECO:0000259" key="5">
    <source>
        <dbReference type="PROSITE" id="PS51645"/>
    </source>
</evidence>
<dbReference type="SUPFAM" id="SSF48173">
    <property type="entry name" value="Cryptochrome/photolyase FAD-binding domain"/>
    <property type="match status" value="1"/>
</dbReference>
<dbReference type="GO" id="GO:0003904">
    <property type="term" value="F:deoxyribodipyrimidine photo-lyase activity"/>
    <property type="evidence" value="ECO:0007669"/>
    <property type="project" value="TreeGrafter"/>
</dbReference>
<protein>
    <submittedName>
        <fullName evidence="6">Deoxyribodipyrimidine photolyase</fullName>
    </submittedName>
</protein>
<dbReference type="PANTHER" id="PTHR11455:SF9">
    <property type="entry name" value="CRYPTOCHROME CIRCADIAN CLOCK 5 ISOFORM X1"/>
    <property type="match status" value="1"/>
</dbReference>
<dbReference type="EMBL" id="CP001980">
    <property type="protein sequence ID" value="ADQ00016.1"/>
    <property type="molecule type" value="Genomic_DNA"/>
</dbReference>
<organism evidence="6 7">
    <name type="scientific">Marinobacter adhaerens (strain DSM 23420 / HP15)</name>
    <dbReference type="NCBI Taxonomy" id="225937"/>
    <lineage>
        <taxon>Bacteria</taxon>
        <taxon>Pseudomonadati</taxon>
        <taxon>Pseudomonadota</taxon>
        <taxon>Gammaproteobacteria</taxon>
        <taxon>Pseudomonadales</taxon>
        <taxon>Marinobacteraceae</taxon>
        <taxon>Marinobacter</taxon>
    </lineage>
</organism>
<evidence type="ECO:0000256" key="2">
    <source>
        <dbReference type="ARBA" id="ARBA00022630"/>
    </source>
</evidence>
<dbReference type="RefSeq" id="WP_014579305.1">
    <property type="nucleotide sequence ID" value="NC_017507.1"/>
</dbReference>
<dbReference type="PANTHER" id="PTHR11455">
    <property type="entry name" value="CRYPTOCHROME"/>
    <property type="match status" value="1"/>
</dbReference>
<dbReference type="AlphaFoldDB" id="E4PRY1"/>
<dbReference type="GO" id="GO:0009416">
    <property type="term" value="P:response to light stimulus"/>
    <property type="evidence" value="ECO:0007669"/>
    <property type="project" value="TreeGrafter"/>
</dbReference>
<keyword evidence="3 4" id="KW-0274">FAD</keyword>